<protein>
    <submittedName>
        <fullName evidence="1">Uncharacterized protein</fullName>
    </submittedName>
</protein>
<proteinExistence type="predicted"/>
<organism evidence="1 2">
    <name type="scientific">Porphyromonas somerae</name>
    <dbReference type="NCBI Taxonomy" id="322095"/>
    <lineage>
        <taxon>Bacteria</taxon>
        <taxon>Pseudomonadati</taxon>
        <taxon>Bacteroidota</taxon>
        <taxon>Bacteroidia</taxon>
        <taxon>Bacteroidales</taxon>
        <taxon>Porphyromonadaceae</taxon>
        <taxon>Porphyromonas</taxon>
    </lineage>
</organism>
<sequence>MQREEKNPLVRDAMNLYGGCCQKSCPLLIVRRHHAPSFPIHPSEVTRTPFDLSRGLLLFSGGENIVLVKKKAPSHSGFPLSTHVVLKTRHVNPNIHVRRY</sequence>
<evidence type="ECO:0000313" key="2">
    <source>
        <dbReference type="Proteomes" id="UP000070224"/>
    </source>
</evidence>
<accession>A0A134BBP4</accession>
<dbReference type="PATRIC" id="fig|322095.3.peg.534"/>
<evidence type="ECO:0000313" key="1">
    <source>
        <dbReference type="EMBL" id="KXB77361.1"/>
    </source>
</evidence>
<keyword evidence="2" id="KW-1185">Reference proteome</keyword>
<dbReference type="AlphaFoldDB" id="A0A134BBP4"/>
<name>A0A134BBP4_9PORP</name>
<dbReference type="EMBL" id="LSDK01000045">
    <property type="protein sequence ID" value="KXB77361.1"/>
    <property type="molecule type" value="Genomic_DNA"/>
</dbReference>
<comment type="caution">
    <text evidence="1">The sequence shown here is derived from an EMBL/GenBank/DDBJ whole genome shotgun (WGS) entry which is preliminary data.</text>
</comment>
<gene>
    <name evidence="1" type="ORF">HMPREF3185_00544</name>
</gene>
<reference evidence="2" key="1">
    <citation type="submission" date="2016-01" db="EMBL/GenBank/DDBJ databases">
        <authorList>
            <person name="Mitreva M."/>
            <person name="Pepin K.H."/>
            <person name="Mihindukulasuriya K.A."/>
            <person name="Fulton R."/>
            <person name="Fronick C."/>
            <person name="O'Laughlin M."/>
            <person name="Miner T."/>
            <person name="Herter B."/>
            <person name="Rosa B.A."/>
            <person name="Cordes M."/>
            <person name="Tomlinson C."/>
            <person name="Wollam A."/>
            <person name="Palsikar V.B."/>
            <person name="Mardis E.R."/>
            <person name="Wilson R.K."/>
        </authorList>
    </citation>
    <scope>NUCLEOTIDE SEQUENCE [LARGE SCALE GENOMIC DNA]</scope>
    <source>
        <strain evidence="2">KA00683</strain>
    </source>
</reference>
<dbReference type="Proteomes" id="UP000070224">
    <property type="component" value="Unassembled WGS sequence"/>
</dbReference>